<reference evidence="1 2" key="1">
    <citation type="journal article" date="2012" name="J. Bacteriol.">
        <title>Whole-genome sequences of Bacillus subtilis and close relatives.</title>
        <authorList>
            <person name="Earl A.M."/>
            <person name="Eppinger M."/>
            <person name="Fricke W.F."/>
            <person name="Rosovitz M.J."/>
            <person name="Rasko D.A."/>
            <person name="Daugherty S."/>
            <person name="Losick R."/>
            <person name="Kolter R."/>
            <person name="Ravel J."/>
        </authorList>
    </citation>
    <scope>NUCLEOTIDE SEQUENCE [LARGE SCALE GENOMIC DNA]</scope>
    <source>
        <strain evidence="2">DSM 15029 / JCM 12233 / NBRC 101239 / NRRL B-23049 / TU-B-10</strain>
    </source>
</reference>
<name>G4NX54_BACS4</name>
<organism evidence="1 2">
    <name type="scientific">Bacillus spizizenii (strain DSM 15029 / JCM 12233 / NBRC 101239 / NRRL B-23049 / TU-B-10)</name>
    <name type="common">Bacillus subtilis subsp. spizizenii</name>
    <dbReference type="NCBI Taxonomy" id="1052585"/>
    <lineage>
        <taxon>Bacteria</taxon>
        <taxon>Bacillati</taxon>
        <taxon>Bacillota</taxon>
        <taxon>Bacilli</taxon>
        <taxon>Bacillales</taxon>
        <taxon>Bacillaceae</taxon>
        <taxon>Bacillus</taxon>
    </lineage>
</organism>
<sequence length="44" mass="5208">MNLASERNNPFVLETFLRHSAKKGLKCLLSLNFRFKMKEIYGVY</sequence>
<dbReference type="AlphaFoldDB" id="G4NX54"/>
<evidence type="ECO:0000313" key="1">
    <source>
        <dbReference type="EMBL" id="AEP87242.1"/>
    </source>
</evidence>
<dbReference type="Proteomes" id="UP000002651">
    <property type="component" value="Chromosome"/>
</dbReference>
<protein>
    <submittedName>
        <fullName evidence="1">Uncharacterized protein</fullName>
    </submittedName>
</protein>
<evidence type="ECO:0000313" key="2">
    <source>
        <dbReference type="Proteomes" id="UP000002651"/>
    </source>
</evidence>
<dbReference type="HOGENOM" id="CLU_3212625_0_0_9"/>
<keyword evidence="2" id="KW-1185">Reference proteome</keyword>
<proteinExistence type="predicted"/>
<gene>
    <name evidence="1" type="ordered locus">GYO_2629</name>
</gene>
<dbReference type="KEGG" id="bst:GYO_2629"/>
<accession>G4NX54</accession>
<dbReference type="STRING" id="1052585.GYO_2629"/>
<dbReference type="EMBL" id="CP002905">
    <property type="protein sequence ID" value="AEP87242.1"/>
    <property type="molecule type" value="Genomic_DNA"/>
</dbReference>